<dbReference type="Proteomes" id="UP001356427">
    <property type="component" value="Unassembled WGS sequence"/>
</dbReference>
<dbReference type="EMBL" id="JAGTTL010000038">
    <property type="protein sequence ID" value="KAK6292384.1"/>
    <property type="molecule type" value="Genomic_DNA"/>
</dbReference>
<feature type="compositionally biased region" description="Basic and acidic residues" evidence="1">
    <location>
        <begin position="101"/>
        <end position="128"/>
    </location>
</feature>
<sequence>MYQESGTSSRDSEEEEVKDEEQTARQPVTPSKLTMPELEQYHTPSKKQLIRRRRMVVAVSPLLVSPIKLKSKSPLTSPIVTMQGMQQVNSNKDRLKEAIASRRRKMDEKVHKERGEPSGSQKEGEPTHFKTQQGEEGNSSTS</sequence>
<feature type="region of interest" description="Disordered" evidence="1">
    <location>
        <begin position="1"/>
        <end position="34"/>
    </location>
</feature>
<comment type="caution">
    <text evidence="2">The sequence shown here is derived from an EMBL/GenBank/DDBJ whole genome shotgun (WGS) entry which is preliminary data.</text>
</comment>
<accession>A0AAN8Q5J2</accession>
<keyword evidence="3" id="KW-1185">Reference proteome</keyword>
<dbReference type="AlphaFoldDB" id="A0AAN8Q5J2"/>
<proteinExistence type="predicted"/>
<gene>
    <name evidence="2" type="ORF">J4Q44_G00369680</name>
</gene>
<reference evidence="2 3" key="1">
    <citation type="submission" date="2021-04" db="EMBL/GenBank/DDBJ databases">
        <authorList>
            <person name="De Guttry C."/>
            <person name="Zahm M."/>
            <person name="Klopp C."/>
            <person name="Cabau C."/>
            <person name="Louis A."/>
            <person name="Berthelot C."/>
            <person name="Parey E."/>
            <person name="Roest Crollius H."/>
            <person name="Montfort J."/>
            <person name="Robinson-Rechavi M."/>
            <person name="Bucao C."/>
            <person name="Bouchez O."/>
            <person name="Gislard M."/>
            <person name="Lluch J."/>
            <person name="Milhes M."/>
            <person name="Lampietro C."/>
            <person name="Lopez Roques C."/>
            <person name="Donnadieu C."/>
            <person name="Braasch I."/>
            <person name="Desvignes T."/>
            <person name="Postlethwait J."/>
            <person name="Bobe J."/>
            <person name="Wedekind C."/>
            <person name="Guiguen Y."/>
        </authorList>
    </citation>
    <scope>NUCLEOTIDE SEQUENCE [LARGE SCALE GENOMIC DNA]</scope>
    <source>
        <strain evidence="2">Cs_M1</strain>
        <tissue evidence="2">Blood</tissue>
    </source>
</reference>
<feature type="compositionally biased region" description="Polar residues" evidence="1">
    <location>
        <begin position="129"/>
        <end position="142"/>
    </location>
</feature>
<evidence type="ECO:0000256" key="1">
    <source>
        <dbReference type="SAM" id="MobiDB-lite"/>
    </source>
</evidence>
<name>A0AAN8Q5J2_9TELE</name>
<evidence type="ECO:0000313" key="2">
    <source>
        <dbReference type="EMBL" id="KAK6292384.1"/>
    </source>
</evidence>
<organism evidence="2 3">
    <name type="scientific">Coregonus suidteri</name>
    <dbReference type="NCBI Taxonomy" id="861788"/>
    <lineage>
        <taxon>Eukaryota</taxon>
        <taxon>Metazoa</taxon>
        <taxon>Chordata</taxon>
        <taxon>Craniata</taxon>
        <taxon>Vertebrata</taxon>
        <taxon>Euteleostomi</taxon>
        <taxon>Actinopterygii</taxon>
        <taxon>Neopterygii</taxon>
        <taxon>Teleostei</taxon>
        <taxon>Protacanthopterygii</taxon>
        <taxon>Salmoniformes</taxon>
        <taxon>Salmonidae</taxon>
        <taxon>Coregoninae</taxon>
        <taxon>Coregonus</taxon>
    </lineage>
</organism>
<protein>
    <submittedName>
        <fullName evidence="2">Uncharacterized protein</fullName>
    </submittedName>
</protein>
<evidence type="ECO:0000313" key="3">
    <source>
        <dbReference type="Proteomes" id="UP001356427"/>
    </source>
</evidence>
<feature type="region of interest" description="Disordered" evidence="1">
    <location>
        <begin position="101"/>
        <end position="142"/>
    </location>
</feature>